<keyword evidence="1" id="KW-1185">Reference proteome</keyword>
<proteinExistence type="predicted"/>
<name>A0A7E4VPP2_PANRE</name>
<dbReference type="AlphaFoldDB" id="A0A7E4VPP2"/>
<sequence length="391" mass="43910">MASAYASSLFAASMKQLSNMSELAGGTPFIRQMGQMATSVTGRSRSPAREEEFESLEMPLVYKDISFLIKNDENGLQVKEGSVYVNLPTAPDAPLKIFEARRITILTYGNTLGNLKQLAFQSVTELDVSKQGDASSLLKTLRECCGASKLTKLTVTTSSSCRQLVSFAEVFKLFPHLEELTLSLGLVFNKIGNDWMSELVNSAPMGRLKKVELISDKQGLMHFKHEDLVDLMAKANIGFRFELKLQAKKVDATYEDLRTNMLAMQGGKWTIDLEEGPEYIHASFLKIEDDQNPADWLDNMVLADQSVRKVFITTSFEFMKMLRKADLFALFKKVKPGAVLELQLHLPGNHTTAIQRIQKRIDAMKDLPFSIQTEVTNFLTVRYRLNQIVSV</sequence>
<reference evidence="1" key="1">
    <citation type="journal article" date="2013" name="Genetics">
        <title>The draft genome and transcriptome of Panagrellus redivivus are shaped by the harsh demands of a free-living lifestyle.</title>
        <authorList>
            <person name="Srinivasan J."/>
            <person name="Dillman A.R."/>
            <person name="Macchietto M.G."/>
            <person name="Heikkinen L."/>
            <person name="Lakso M."/>
            <person name="Fracchia K.M."/>
            <person name="Antoshechkin I."/>
            <person name="Mortazavi A."/>
            <person name="Wong G."/>
            <person name="Sternberg P.W."/>
        </authorList>
    </citation>
    <scope>NUCLEOTIDE SEQUENCE [LARGE SCALE GENOMIC DNA]</scope>
    <source>
        <strain evidence="1">MT8872</strain>
    </source>
</reference>
<dbReference type="WBParaSite" id="Pan_g23703.t1">
    <property type="protein sequence ID" value="Pan_g23703.t1"/>
    <property type="gene ID" value="Pan_g23703"/>
</dbReference>
<protein>
    <submittedName>
        <fullName evidence="2">F-box domain-containing protein</fullName>
    </submittedName>
</protein>
<dbReference type="Proteomes" id="UP000492821">
    <property type="component" value="Unassembled WGS sequence"/>
</dbReference>
<reference evidence="2" key="2">
    <citation type="submission" date="2020-10" db="UniProtKB">
        <authorList>
            <consortium name="WormBaseParasite"/>
        </authorList>
    </citation>
    <scope>IDENTIFICATION</scope>
</reference>
<evidence type="ECO:0000313" key="2">
    <source>
        <dbReference type="WBParaSite" id="Pan_g23703.t1"/>
    </source>
</evidence>
<organism evidence="1 2">
    <name type="scientific">Panagrellus redivivus</name>
    <name type="common">Microworm</name>
    <dbReference type="NCBI Taxonomy" id="6233"/>
    <lineage>
        <taxon>Eukaryota</taxon>
        <taxon>Metazoa</taxon>
        <taxon>Ecdysozoa</taxon>
        <taxon>Nematoda</taxon>
        <taxon>Chromadorea</taxon>
        <taxon>Rhabditida</taxon>
        <taxon>Tylenchina</taxon>
        <taxon>Panagrolaimomorpha</taxon>
        <taxon>Panagrolaimoidea</taxon>
        <taxon>Panagrolaimidae</taxon>
        <taxon>Panagrellus</taxon>
    </lineage>
</organism>
<evidence type="ECO:0000313" key="1">
    <source>
        <dbReference type="Proteomes" id="UP000492821"/>
    </source>
</evidence>
<accession>A0A7E4VPP2</accession>